<protein>
    <submittedName>
        <fullName evidence="1">Uncharacterized protein</fullName>
    </submittedName>
</protein>
<dbReference type="EMBL" id="BGPR01003921">
    <property type="protein sequence ID" value="GBM93944.1"/>
    <property type="molecule type" value="Genomic_DNA"/>
</dbReference>
<comment type="caution">
    <text evidence="1">The sequence shown here is derived from an EMBL/GenBank/DDBJ whole genome shotgun (WGS) entry which is preliminary data.</text>
</comment>
<reference evidence="1 2" key="1">
    <citation type="journal article" date="2019" name="Sci. Rep.">
        <title>Orb-weaving spider Araneus ventricosus genome elucidates the spidroin gene catalogue.</title>
        <authorList>
            <person name="Kono N."/>
            <person name="Nakamura H."/>
            <person name="Ohtoshi R."/>
            <person name="Moran D.A.P."/>
            <person name="Shinohara A."/>
            <person name="Yoshida Y."/>
            <person name="Fujiwara M."/>
            <person name="Mori M."/>
            <person name="Tomita M."/>
            <person name="Arakawa K."/>
        </authorList>
    </citation>
    <scope>NUCLEOTIDE SEQUENCE [LARGE SCALE GENOMIC DNA]</scope>
</reference>
<evidence type="ECO:0000313" key="1">
    <source>
        <dbReference type="EMBL" id="GBM93944.1"/>
    </source>
</evidence>
<gene>
    <name evidence="1" type="ORF">AVEN_273617_1</name>
</gene>
<sequence length="95" mass="10601">MLKSDFFKDILNFKMIIKKRRDMRTARTLVLKRPCQGLCSSCHSASEGNRLSLGSGSACEAFAGTSDCAAIAMKKELKRFRSGWSDDCIQSEEDD</sequence>
<keyword evidence="2" id="KW-1185">Reference proteome</keyword>
<dbReference type="Proteomes" id="UP000499080">
    <property type="component" value="Unassembled WGS sequence"/>
</dbReference>
<proteinExistence type="predicted"/>
<name>A0A4Y2JVD4_ARAVE</name>
<accession>A0A4Y2JVD4</accession>
<dbReference type="AlphaFoldDB" id="A0A4Y2JVD4"/>
<organism evidence="1 2">
    <name type="scientific">Araneus ventricosus</name>
    <name type="common">Orbweaver spider</name>
    <name type="synonym">Epeira ventricosa</name>
    <dbReference type="NCBI Taxonomy" id="182803"/>
    <lineage>
        <taxon>Eukaryota</taxon>
        <taxon>Metazoa</taxon>
        <taxon>Ecdysozoa</taxon>
        <taxon>Arthropoda</taxon>
        <taxon>Chelicerata</taxon>
        <taxon>Arachnida</taxon>
        <taxon>Araneae</taxon>
        <taxon>Araneomorphae</taxon>
        <taxon>Entelegynae</taxon>
        <taxon>Araneoidea</taxon>
        <taxon>Araneidae</taxon>
        <taxon>Araneus</taxon>
    </lineage>
</organism>
<evidence type="ECO:0000313" key="2">
    <source>
        <dbReference type="Proteomes" id="UP000499080"/>
    </source>
</evidence>